<evidence type="ECO:0000313" key="7">
    <source>
        <dbReference type="EMBL" id="SDI37693.1"/>
    </source>
</evidence>
<dbReference type="InterPro" id="IPR004372">
    <property type="entry name" value="Ac/propionate_kinase"/>
</dbReference>
<dbReference type="HAMAP" id="MF_00020">
    <property type="entry name" value="Acetate_kinase"/>
    <property type="match status" value="1"/>
</dbReference>
<dbReference type="GO" id="GO:0006085">
    <property type="term" value="P:acetyl-CoA biosynthetic process"/>
    <property type="evidence" value="ECO:0007669"/>
    <property type="project" value="UniProtKB-UniRule"/>
</dbReference>
<dbReference type="InterPro" id="IPR043129">
    <property type="entry name" value="ATPase_NBD"/>
</dbReference>
<evidence type="ECO:0000256" key="5">
    <source>
        <dbReference type="HAMAP-Rule" id="MF_00020"/>
    </source>
</evidence>
<feature type="binding site" evidence="5">
    <location>
        <begin position="283"/>
        <end position="285"/>
    </location>
    <ligand>
        <name>ATP</name>
        <dbReference type="ChEBI" id="CHEBI:30616"/>
    </ligand>
</feature>
<dbReference type="STRING" id="83767.SAMN05660652_03331"/>
<keyword evidence="5" id="KW-0479">Metal-binding</keyword>
<accession>A0A1G8K2Q8</accession>
<comment type="catalytic activity">
    <reaction evidence="5">
        <text>acetate + ATP = acetyl phosphate + ADP</text>
        <dbReference type="Rhea" id="RHEA:11352"/>
        <dbReference type="ChEBI" id="CHEBI:22191"/>
        <dbReference type="ChEBI" id="CHEBI:30089"/>
        <dbReference type="ChEBI" id="CHEBI:30616"/>
        <dbReference type="ChEBI" id="CHEBI:456216"/>
        <dbReference type="EC" id="2.7.2.1"/>
    </reaction>
</comment>
<dbReference type="PANTHER" id="PTHR21060:SF15">
    <property type="entry name" value="ACETATE KINASE-RELATED"/>
    <property type="match status" value="1"/>
</dbReference>
<dbReference type="InterPro" id="IPR000890">
    <property type="entry name" value="Aliphatic_acid_kin_short-chain"/>
</dbReference>
<evidence type="ECO:0000256" key="6">
    <source>
        <dbReference type="RuleBase" id="RU003835"/>
    </source>
</evidence>
<feature type="binding site" evidence="5">
    <location>
        <position position="14"/>
    </location>
    <ligand>
        <name>ATP</name>
        <dbReference type="ChEBI" id="CHEBI:30616"/>
    </ligand>
</feature>
<dbReference type="PRINTS" id="PR00471">
    <property type="entry name" value="ACETATEKNASE"/>
</dbReference>
<evidence type="ECO:0000313" key="8">
    <source>
        <dbReference type="Proteomes" id="UP000198607"/>
    </source>
</evidence>
<dbReference type="GO" id="GO:0008776">
    <property type="term" value="F:acetate kinase activity"/>
    <property type="evidence" value="ECO:0007669"/>
    <property type="project" value="UniProtKB-UniRule"/>
</dbReference>
<keyword evidence="8" id="KW-1185">Reference proteome</keyword>
<protein>
    <recommendedName>
        <fullName evidence="5">Acetate kinase</fullName>
        <ecNumber evidence="5">2.7.2.1</ecNumber>
    </recommendedName>
    <alternativeName>
        <fullName evidence="5">Acetokinase</fullName>
    </alternativeName>
</protein>
<dbReference type="OrthoDB" id="9802453at2"/>
<evidence type="ECO:0000256" key="2">
    <source>
        <dbReference type="ARBA" id="ARBA00022741"/>
    </source>
</evidence>
<keyword evidence="1 5" id="KW-0808">Transferase</keyword>
<dbReference type="PIRSF" id="PIRSF000722">
    <property type="entry name" value="Acetate_prop_kin"/>
    <property type="match status" value="1"/>
</dbReference>
<evidence type="ECO:0000256" key="3">
    <source>
        <dbReference type="ARBA" id="ARBA00022777"/>
    </source>
</evidence>
<dbReference type="EC" id="2.7.2.1" evidence="5"/>
<feature type="site" description="Transition state stabilizer" evidence="5">
    <location>
        <position position="241"/>
    </location>
</feature>
<feature type="binding site" evidence="5">
    <location>
        <begin position="331"/>
        <end position="335"/>
    </location>
    <ligand>
        <name>ATP</name>
        <dbReference type="ChEBI" id="CHEBI:30616"/>
    </ligand>
</feature>
<comment type="pathway">
    <text evidence="5">Metabolic intermediate biosynthesis; acetyl-CoA biosynthesis; acetyl-CoA from acetate: step 1/2.</text>
</comment>
<feature type="binding site" evidence="5">
    <location>
        <position position="7"/>
    </location>
    <ligand>
        <name>Mg(2+)</name>
        <dbReference type="ChEBI" id="CHEBI:18420"/>
    </ligand>
</feature>
<feature type="binding site" evidence="5">
    <location>
        <position position="384"/>
    </location>
    <ligand>
        <name>Mg(2+)</name>
        <dbReference type="ChEBI" id="CHEBI:18420"/>
    </ligand>
</feature>
<comment type="subcellular location">
    <subcellularLocation>
        <location evidence="5">Cytoplasm</location>
    </subcellularLocation>
</comment>
<feature type="binding site" evidence="5">
    <location>
        <position position="91"/>
    </location>
    <ligand>
        <name>substrate</name>
    </ligand>
</feature>
<dbReference type="Pfam" id="PF00871">
    <property type="entry name" value="Acetate_kinase"/>
    <property type="match status" value="1"/>
</dbReference>
<comment type="similarity">
    <text evidence="5 6">Belongs to the acetokinase family.</text>
</comment>
<dbReference type="GO" id="GO:0000287">
    <property type="term" value="F:magnesium ion binding"/>
    <property type="evidence" value="ECO:0007669"/>
    <property type="project" value="UniProtKB-UniRule"/>
</dbReference>
<keyword evidence="3 5" id="KW-0418">Kinase</keyword>
<feature type="site" description="Transition state stabilizer" evidence="5">
    <location>
        <position position="180"/>
    </location>
</feature>
<feature type="binding site" evidence="5">
    <location>
        <begin position="208"/>
        <end position="212"/>
    </location>
    <ligand>
        <name>ATP</name>
        <dbReference type="ChEBI" id="CHEBI:30616"/>
    </ligand>
</feature>
<feature type="active site" description="Proton donor/acceptor" evidence="5">
    <location>
        <position position="148"/>
    </location>
</feature>
<proteinExistence type="inferred from homology"/>
<keyword evidence="2 5" id="KW-0547">Nucleotide-binding</keyword>
<dbReference type="GO" id="GO:0005737">
    <property type="term" value="C:cytoplasm"/>
    <property type="evidence" value="ECO:0007669"/>
    <property type="project" value="UniProtKB-SubCell"/>
</dbReference>
<name>A0A1G8K2Q8_9RHOO</name>
<dbReference type="EMBL" id="FNCY01000017">
    <property type="protein sequence ID" value="SDI37693.1"/>
    <property type="molecule type" value="Genomic_DNA"/>
</dbReference>
<evidence type="ECO:0000256" key="1">
    <source>
        <dbReference type="ARBA" id="ARBA00022679"/>
    </source>
</evidence>
<dbReference type="SUPFAM" id="SSF53067">
    <property type="entry name" value="Actin-like ATPase domain"/>
    <property type="match status" value="2"/>
</dbReference>
<keyword evidence="5" id="KW-0460">Magnesium</keyword>
<keyword evidence="5" id="KW-0963">Cytoplasm</keyword>
<sequence>MFVFVLNCGSSSFKYQLLDMRDERRIAAGLVERIGMSDSVLTYEPESRERIKETFAIADHAAAIRCVLDRLVDVNVGVIKSLADISAVGHRVVHGGEDFSGSVLIDDGVIAALEKNVPLAPLHNPPNITGIRAMMSALPGVPNVGVFDTAFHATMPPESYMYAVPYDWYTAHHVRRYGFHGTSHRFVSERAAAILGIAPEKFNCITCHMGNGSSITAIKGGKSYDTSMGMTPLEGIAMGTRSGDVDAGIIKFLGDNTGMSFADIDNALNKQSGLYGVSGVSSDMRDIESAARDGNIRARLAIDVLRHRVLKYVGAYAILLGRVDAVVFTGGIGENAIDFRASVIERLGALGIGLERSANDVRGKEAIVSTPDSRVKAMIVPTNEELVIARDTRDIVGAA</sequence>
<dbReference type="AlphaFoldDB" id="A0A1G8K2Q8"/>
<dbReference type="Gene3D" id="3.30.420.40">
    <property type="match status" value="2"/>
</dbReference>
<evidence type="ECO:0000256" key="4">
    <source>
        <dbReference type="ARBA" id="ARBA00022840"/>
    </source>
</evidence>
<gene>
    <name evidence="5" type="primary">ackA</name>
    <name evidence="7" type="ORF">SAMN05660652_03331</name>
</gene>
<dbReference type="NCBIfam" id="TIGR00016">
    <property type="entry name" value="ackA"/>
    <property type="match status" value="1"/>
</dbReference>
<comment type="cofactor">
    <cofactor evidence="5">
        <name>Mg(2+)</name>
        <dbReference type="ChEBI" id="CHEBI:18420"/>
    </cofactor>
    <cofactor evidence="5">
        <name>Mn(2+)</name>
        <dbReference type="ChEBI" id="CHEBI:29035"/>
    </cofactor>
    <text evidence="5">Mg(2+). Can also accept Mn(2+).</text>
</comment>
<organism evidence="7 8">
    <name type="scientific">Propionivibrio dicarboxylicus</name>
    <dbReference type="NCBI Taxonomy" id="83767"/>
    <lineage>
        <taxon>Bacteria</taxon>
        <taxon>Pseudomonadati</taxon>
        <taxon>Pseudomonadota</taxon>
        <taxon>Betaproteobacteria</taxon>
        <taxon>Rhodocyclales</taxon>
        <taxon>Rhodocyclaceae</taxon>
        <taxon>Propionivibrio</taxon>
    </lineage>
</organism>
<dbReference type="GO" id="GO:0005524">
    <property type="term" value="F:ATP binding"/>
    <property type="evidence" value="ECO:0007669"/>
    <property type="project" value="UniProtKB-KW"/>
</dbReference>
<reference evidence="7 8" key="1">
    <citation type="submission" date="2016-10" db="EMBL/GenBank/DDBJ databases">
        <authorList>
            <person name="de Groot N.N."/>
        </authorList>
    </citation>
    <scope>NUCLEOTIDE SEQUENCE [LARGE SCALE GENOMIC DNA]</scope>
    <source>
        <strain evidence="7 8">DSM 5885</strain>
    </source>
</reference>
<dbReference type="CDD" id="cd24010">
    <property type="entry name" value="ASKHA_NBD_AcK_PK"/>
    <property type="match status" value="1"/>
</dbReference>
<comment type="subunit">
    <text evidence="5">Homodimer.</text>
</comment>
<dbReference type="RefSeq" id="WP_091939208.1">
    <property type="nucleotide sequence ID" value="NZ_FNCY01000017.1"/>
</dbReference>
<dbReference type="PANTHER" id="PTHR21060">
    <property type="entry name" value="ACETATE KINASE"/>
    <property type="match status" value="1"/>
</dbReference>
<comment type="function">
    <text evidence="5">Catalyzes the formation of acetyl phosphate from acetate and ATP. Can also catalyze the reverse reaction.</text>
</comment>
<dbReference type="UniPathway" id="UPA00340">
    <property type="reaction ID" value="UER00458"/>
</dbReference>
<dbReference type="Proteomes" id="UP000198607">
    <property type="component" value="Unassembled WGS sequence"/>
</dbReference>
<dbReference type="GO" id="GO:0006083">
    <property type="term" value="P:acetate metabolic process"/>
    <property type="evidence" value="ECO:0007669"/>
    <property type="project" value="TreeGrafter"/>
</dbReference>
<keyword evidence="4 5" id="KW-0067">ATP-binding</keyword>